<dbReference type="REBASE" id="52071">
    <property type="entry name" value="M.Psp3193ORF1834P"/>
</dbReference>
<name>A0A0H3I2M2_PECPM</name>
<evidence type="ECO:0000256" key="2">
    <source>
        <dbReference type="ARBA" id="ARBA00011900"/>
    </source>
</evidence>
<keyword evidence="5" id="KW-0949">S-adenosyl-L-methionine</keyword>
<keyword evidence="10" id="KW-1185">Reference proteome</keyword>
<dbReference type="PIRSF" id="PIRSF000398">
    <property type="entry name" value="M_m6A_EcoRV"/>
    <property type="match status" value="1"/>
</dbReference>
<keyword evidence="4" id="KW-0808">Transferase</keyword>
<gene>
    <name evidence="7" type="ordered locus">W5S_1834</name>
    <name evidence="8" type="ORF">F6Q06_01865</name>
</gene>
<dbReference type="PANTHER" id="PTHR30481:SF2">
    <property type="entry name" value="SITE-SPECIFIC DNA-METHYLTRANSFERASE (ADENINE-SPECIFIC)"/>
    <property type="match status" value="1"/>
</dbReference>
<reference evidence="7" key="2">
    <citation type="submission" date="2012-03" db="EMBL/GenBank/DDBJ databases">
        <authorList>
            <person name="Koskinen P."/>
            <person name="Laine P."/>
            <person name="Niemi O."/>
            <person name="Nykyri J."/>
            <person name="Harjunpaa H."/>
            <person name="Auvinen P."/>
            <person name="Paulin L."/>
            <person name="Pirhonen M."/>
            <person name="Palva T."/>
            <person name="Holm L."/>
        </authorList>
    </citation>
    <scope>NUCLEOTIDE SEQUENCE</scope>
    <source>
        <strain evidence="7">SCC3193</strain>
    </source>
</reference>
<proteinExistence type="inferred from homology"/>
<evidence type="ECO:0000313" key="9">
    <source>
        <dbReference type="Proteomes" id="UP000008044"/>
    </source>
</evidence>
<dbReference type="Proteomes" id="UP000008044">
    <property type="component" value="Chromosome"/>
</dbReference>
<comment type="catalytic activity">
    <reaction evidence="6">
        <text>a 2'-deoxyadenosine in DNA + S-adenosyl-L-methionine = an N(6)-methyl-2'-deoxyadenosine in DNA + S-adenosyl-L-homocysteine + H(+)</text>
        <dbReference type="Rhea" id="RHEA:15197"/>
        <dbReference type="Rhea" id="RHEA-COMP:12418"/>
        <dbReference type="Rhea" id="RHEA-COMP:12419"/>
        <dbReference type="ChEBI" id="CHEBI:15378"/>
        <dbReference type="ChEBI" id="CHEBI:57856"/>
        <dbReference type="ChEBI" id="CHEBI:59789"/>
        <dbReference type="ChEBI" id="CHEBI:90615"/>
        <dbReference type="ChEBI" id="CHEBI:90616"/>
        <dbReference type="EC" id="2.1.1.72"/>
    </reaction>
</comment>
<evidence type="ECO:0000313" key="8">
    <source>
        <dbReference type="EMBL" id="MBI0553239.1"/>
    </source>
</evidence>
<dbReference type="eggNOG" id="COG0338">
    <property type="taxonomic scope" value="Bacteria"/>
</dbReference>
<evidence type="ECO:0000313" key="10">
    <source>
        <dbReference type="Proteomes" id="UP001194579"/>
    </source>
</evidence>
<dbReference type="EMBL" id="CP003415">
    <property type="protein sequence ID" value="AFI89925.1"/>
    <property type="molecule type" value="Genomic_DNA"/>
</dbReference>
<comment type="similarity">
    <text evidence="1">Belongs to the N(4)/N(6)-methyltransferase family.</text>
</comment>
<dbReference type="GO" id="GO:0009307">
    <property type="term" value="P:DNA restriction-modification system"/>
    <property type="evidence" value="ECO:0007669"/>
    <property type="project" value="InterPro"/>
</dbReference>
<dbReference type="PATRIC" id="fig|1166016.3.peg.1846"/>
<dbReference type="InterPro" id="IPR012263">
    <property type="entry name" value="M_m6A_EcoRV"/>
</dbReference>
<dbReference type="InterPro" id="IPR023095">
    <property type="entry name" value="Ade_MeTrfase_dom_2"/>
</dbReference>
<dbReference type="GO" id="GO:0032259">
    <property type="term" value="P:methylation"/>
    <property type="evidence" value="ECO:0007669"/>
    <property type="project" value="UniProtKB-KW"/>
</dbReference>
<reference evidence="7 9" key="1">
    <citation type="journal article" date="2012" name="J. Bacteriol.">
        <title>Genome sequence of Pectobacterium sp. strain SCC3193.</title>
        <authorList>
            <person name="Koskinen J.P."/>
            <person name="Laine P."/>
            <person name="Niemi O."/>
            <person name="Nykyri J."/>
            <person name="Harjunpaa H."/>
            <person name="Auvinen P."/>
            <person name="Paulin L."/>
            <person name="Pirhonen M."/>
            <person name="Palva T."/>
            <person name="Holm L."/>
        </authorList>
    </citation>
    <scope>NUCLEOTIDE SEQUENCE [LARGE SCALE GENOMIC DNA]</scope>
    <source>
        <strain evidence="7 9">SCC3193</strain>
    </source>
</reference>
<evidence type="ECO:0000256" key="1">
    <source>
        <dbReference type="ARBA" id="ARBA00006594"/>
    </source>
</evidence>
<organism evidence="7 9">
    <name type="scientific">Pectobacterium parmentieri</name>
    <dbReference type="NCBI Taxonomy" id="1905730"/>
    <lineage>
        <taxon>Bacteria</taxon>
        <taxon>Pseudomonadati</taxon>
        <taxon>Pseudomonadota</taxon>
        <taxon>Gammaproteobacteria</taxon>
        <taxon>Enterobacterales</taxon>
        <taxon>Pectobacteriaceae</taxon>
        <taxon>Pectobacterium</taxon>
    </lineage>
</organism>
<dbReference type="GO" id="GO:0006298">
    <property type="term" value="P:mismatch repair"/>
    <property type="evidence" value="ECO:0007669"/>
    <property type="project" value="TreeGrafter"/>
</dbReference>
<sequence>MRFGTPLRYPGGKGKLTEYLKLVLIQNELVSGHYVEPYAGGSGIAINLLLQGYVSHIHLNDINYSVYAFWHSVLNDTDKLCEMIISTKVTIDEWHNQKIIQKNVSNFSLLEVGFSTFFLNRTNRSGILTAGVIGGKNQEGNWKLDARYNKEDLVSRIERIYLNKEKISLYNIDAKFFIKDILPNFPDETLIYLDPPYYVKGQGLYENHYTHDDHLEIAKIVQNDINHPWVVSYDNVSEIADMYNFSESIIYGINYSAQNRYEGSEIMFFSDKIQIPDVKNPSNLRAS</sequence>
<dbReference type="EMBL" id="WABS01000002">
    <property type="protein sequence ID" value="MBI0553239.1"/>
    <property type="molecule type" value="Genomic_DNA"/>
</dbReference>
<evidence type="ECO:0000256" key="5">
    <source>
        <dbReference type="ARBA" id="ARBA00022691"/>
    </source>
</evidence>
<evidence type="ECO:0000313" key="7">
    <source>
        <dbReference type="EMBL" id="AFI89925.1"/>
    </source>
</evidence>
<dbReference type="SUPFAM" id="SSF53335">
    <property type="entry name" value="S-adenosyl-L-methionine-dependent methyltransferases"/>
    <property type="match status" value="1"/>
</dbReference>
<dbReference type="GO" id="GO:0009007">
    <property type="term" value="F:site-specific DNA-methyltransferase (adenine-specific) activity"/>
    <property type="evidence" value="ECO:0007669"/>
    <property type="project" value="UniProtKB-EC"/>
</dbReference>
<dbReference type="Pfam" id="PF02086">
    <property type="entry name" value="MethyltransfD12"/>
    <property type="match status" value="1"/>
</dbReference>
<dbReference type="InterPro" id="IPR029063">
    <property type="entry name" value="SAM-dependent_MTases_sf"/>
</dbReference>
<dbReference type="AlphaFoldDB" id="A0A0H3I2M2"/>
<accession>A0A0H3I2M2</accession>
<dbReference type="GO" id="GO:1904047">
    <property type="term" value="F:S-adenosyl-L-methionine binding"/>
    <property type="evidence" value="ECO:0007669"/>
    <property type="project" value="TreeGrafter"/>
</dbReference>
<dbReference type="InterPro" id="IPR012327">
    <property type="entry name" value="MeTrfase_D12"/>
</dbReference>
<dbReference type="HOGENOM" id="CLU_063430_4_0_6"/>
<dbReference type="Proteomes" id="UP001194579">
    <property type="component" value="Unassembled WGS sequence"/>
</dbReference>
<dbReference type="PRINTS" id="PR00505">
    <property type="entry name" value="D12N6MTFRASE"/>
</dbReference>
<reference evidence="10" key="3">
    <citation type="submission" date="2023-07" db="EMBL/GenBank/DDBJ databases">
        <title>Identification of Pectobacterium versatile causing blackleg of potato from New York State with a whole genome sequencing approach.</title>
        <authorList>
            <person name="Ma X."/>
            <person name="Swingle B."/>
        </authorList>
    </citation>
    <scope>NUCLEOTIDE SEQUENCE [LARGE SCALE GENOMIC DNA]</scope>
    <source>
        <strain evidence="10">NY1588A</strain>
    </source>
</reference>
<dbReference type="KEGG" id="pec:W5S_1834"/>
<dbReference type="GO" id="GO:0043565">
    <property type="term" value="F:sequence-specific DNA binding"/>
    <property type="evidence" value="ECO:0007669"/>
    <property type="project" value="TreeGrafter"/>
</dbReference>
<dbReference type="EC" id="2.1.1.72" evidence="2"/>
<dbReference type="STRING" id="1905730.W5S_1834"/>
<dbReference type="PANTHER" id="PTHR30481">
    <property type="entry name" value="DNA ADENINE METHYLASE"/>
    <property type="match status" value="1"/>
</dbReference>
<dbReference type="Gene3D" id="3.40.50.150">
    <property type="entry name" value="Vaccinia Virus protein VP39"/>
    <property type="match status" value="1"/>
</dbReference>
<dbReference type="RefSeq" id="WP_014699562.1">
    <property type="nucleotide sequence ID" value="NC_017845.1"/>
</dbReference>
<dbReference type="Gene3D" id="1.10.1020.10">
    <property type="entry name" value="Adenine-specific Methyltransferase, Domain 2"/>
    <property type="match status" value="1"/>
</dbReference>
<reference evidence="8" key="4">
    <citation type="submission" date="2024-05" db="EMBL/GenBank/DDBJ databases">
        <title>Identification of Pectobacterium versatile causing blackleg of potato from New York State with a whole genome sequencing approach.</title>
        <authorList>
            <person name="Ma X."/>
            <person name="Swingle B."/>
        </authorList>
    </citation>
    <scope>NUCLEOTIDE SEQUENCE</scope>
    <source>
        <strain evidence="8">NY1588A</strain>
    </source>
</reference>
<evidence type="ECO:0000256" key="3">
    <source>
        <dbReference type="ARBA" id="ARBA00022603"/>
    </source>
</evidence>
<evidence type="ECO:0000256" key="4">
    <source>
        <dbReference type="ARBA" id="ARBA00022679"/>
    </source>
</evidence>
<keyword evidence="3 7" id="KW-0489">Methyltransferase</keyword>
<protein>
    <recommendedName>
        <fullName evidence="2">site-specific DNA-methyltransferase (adenine-specific)</fullName>
        <ecNumber evidence="2">2.1.1.72</ecNumber>
    </recommendedName>
</protein>
<evidence type="ECO:0000256" key="6">
    <source>
        <dbReference type="ARBA" id="ARBA00047942"/>
    </source>
</evidence>